<sequence>MPIPPKSDSLVQQRYADKTAIMTERERPETGKPLGERILVKIQAAGRDSTGIALVGVPCGASTQGTV</sequence>
<gene>
    <name evidence="1" type="ORF">BSK56_05450</name>
</gene>
<name>A0ABX3HKW3_PAEBO</name>
<dbReference type="EMBL" id="MPTB01000005">
    <property type="protein sequence ID" value="OMD51318.1"/>
    <property type="molecule type" value="Genomic_DNA"/>
</dbReference>
<dbReference type="Proteomes" id="UP000187412">
    <property type="component" value="Unassembled WGS sequence"/>
</dbReference>
<evidence type="ECO:0000313" key="1">
    <source>
        <dbReference type="EMBL" id="OMD51318.1"/>
    </source>
</evidence>
<protein>
    <recommendedName>
        <fullName evidence="3">10 kDa chaperonin</fullName>
    </recommendedName>
</protein>
<proteinExistence type="predicted"/>
<accession>A0ABX3HKW3</accession>
<keyword evidence="2" id="KW-1185">Reference proteome</keyword>
<comment type="caution">
    <text evidence="1">The sequence shown here is derived from an EMBL/GenBank/DDBJ whole genome shotgun (WGS) entry which is preliminary data.</text>
</comment>
<evidence type="ECO:0008006" key="3">
    <source>
        <dbReference type="Google" id="ProtNLM"/>
    </source>
</evidence>
<reference evidence="1 2" key="1">
    <citation type="submission" date="2016-10" db="EMBL/GenBank/DDBJ databases">
        <title>Paenibacillus species isolates.</title>
        <authorList>
            <person name="Beno S.M."/>
        </authorList>
    </citation>
    <scope>NUCLEOTIDE SEQUENCE [LARGE SCALE GENOMIC DNA]</scope>
    <source>
        <strain evidence="1 2">FSL H7-0744</strain>
    </source>
</reference>
<evidence type="ECO:0000313" key="2">
    <source>
        <dbReference type="Proteomes" id="UP000187412"/>
    </source>
</evidence>
<organism evidence="1 2">
    <name type="scientific">Paenibacillus borealis</name>
    <dbReference type="NCBI Taxonomy" id="160799"/>
    <lineage>
        <taxon>Bacteria</taxon>
        <taxon>Bacillati</taxon>
        <taxon>Bacillota</taxon>
        <taxon>Bacilli</taxon>
        <taxon>Bacillales</taxon>
        <taxon>Paenibacillaceae</taxon>
        <taxon>Paenibacillus</taxon>
    </lineage>
</organism>